<keyword evidence="2" id="KW-0732">Signal</keyword>
<sequence>MIRYLAAILTFLTGAAAAQEEIVLGLSHDTVSISTDFDGSDILVYGAVKRENPIPEGPPLEVIVAVSGPTERMTVYKQDRKLGIWVNAESVEVDEAPSFYAVATSAPWTSVISAVEDLRHRISIPKAIRSVGAPDDVTDAQAFTQALIRIREKEGRYRLDENTVNMREETLFSTSVSLPANLTEGEYTLRIFLTREGAVVGDIDTSIIVEKVGIERWLYNLSRLNPLAYGLLAVAIALIAGWLASAAVRLVRNG</sequence>
<name>A0A1H6ANA9_9RHOB</name>
<evidence type="ECO:0000256" key="1">
    <source>
        <dbReference type="SAM" id="Phobius"/>
    </source>
</evidence>
<keyword evidence="1" id="KW-0812">Transmembrane</keyword>
<dbReference type="EMBL" id="FNUZ01000005">
    <property type="protein sequence ID" value="SEG50198.1"/>
    <property type="molecule type" value="Genomic_DNA"/>
</dbReference>
<feature type="signal peptide" evidence="2">
    <location>
        <begin position="1"/>
        <end position="18"/>
    </location>
</feature>
<feature type="transmembrane region" description="Helical" evidence="1">
    <location>
        <begin position="227"/>
        <end position="251"/>
    </location>
</feature>
<evidence type="ECO:0000313" key="3">
    <source>
        <dbReference type="EMBL" id="SEG50198.1"/>
    </source>
</evidence>
<dbReference type="InterPro" id="IPR019088">
    <property type="entry name" value="CHP02186-rel_TM"/>
</dbReference>
<dbReference type="AlphaFoldDB" id="A0A1H6ANA9"/>
<gene>
    <name evidence="3" type="ORF">SAMN04488045_3059</name>
</gene>
<dbReference type="RefSeq" id="WP_103911364.1">
    <property type="nucleotide sequence ID" value="NZ_FNUZ01000005.1"/>
</dbReference>
<dbReference type="OrthoDB" id="9815212at2"/>
<evidence type="ECO:0000313" key="4">
    <source>
        <dbReference type="Proteomes" id="UP000236752"/>
    </source>
</evidence>
<feature type="chain" id="PRO_5009292874" description="Transmembrane protein (Alph_Pro_TM)" evidence="2">
    <location>
        <begin position="19"/>
        <end position="254"/>
    </location>
</feature>
<keyword evidence="1" id="KW-1133">Transmembrane helix</keyword>
<dbReference type="Pfam" id="PF09608">
    <property type="entry name" value="Alph_Pro_TM"/>
    <property type="match status" value="1"/>
</dbReference>
<proteinExistence type="predicted"/>
<protein>
    <recommendedName>
        <fullName evidence="5">Transmembrane protein (Alph_Pro_TM)</fullName>
    </recommendedName>
</protein>
<dbReference type="Proteomes" id="UP000236752">
    <property type="component" value="Unassembled WGS sequence"/>
</dbReference>
<evidence type="ECO:0008006" key="5">
    <source>
        <dbReference type="Google" id="ProtNLM"/>
    </source>
</evidence>
<keyword evidence="1" id="KW-0472">Membrane</keyword>
<organism evidence="3 4">
    <name type="scientific">Thalassococcus halodurans</name>
    <dbReference type="NCBI Taxonomy" id="373675"/>
    <lineage>
        <taxon>Bacteria</taxon>
        <taxon>Pseudomonadati</taxon>
        <taxon>Pseudomonadota</taxon>
        <taxon>Alphaproteobacteria</taxon>
        <taxon>Rhodobacterales</taxon>
        <taxon>Roseobacteraceae</taxon>
        <taxon>Thalassococcus</taxon>
    </lineage>
</organism>
<keyword evidence="4" id="KW-1185">Reference proteome</keyword>
<accession>A0A1H6ANA9</accession>
<evidence type="ECO:0000256" key="2">
    <source>
        <dbReference type="SAM" id="SignalP"/>
    </source>
</evidence>
<reference evidence="3 4" key="1">
    <citation type="submission" date="2016-10" db="EMBL/GenBank/DDBJ databases">
        <authorList>
            <person name="de Groot N.N."/>
        </authorList>
    </citation>
    <scope>NUCLEOTIDE SEQUENCE [LARGE SCALE GENOMIC DNA]</scope>
    <source>
        <strain evidence="3 4">DSM 26915</strain>
    </source>
</reference>